<dbReference type="InterPro" id="IPR011765">
    <property type="entry name" value="Pept_M16_N"/>
</dbReference>
<dbReference type="Pfam" id="PF16187">
    <property type="entry name" value="Peptidase_M16_M"/>
    <property type="match status" value="1"/>
</dbReference>
<comment type="caution">
    <text evidence="11">The sequence shown here is derived from an EMBL/GenBank/DDBJ whole genome shotgun (WGS) entry which is preliminary data.</text>
</comment>
<comment type="similarity">
    <text evidence="1">Belongs to the peptidase M16 family.</text>
</comment>
<dbReference type="GO" id="GO:0046872">
    <property type="term" value="F:metal ion binding"/>
    <property type="evidence" value="ECO:0007669"/>
    <property type="project" value="UniProtKB-KW"/>
</dbReference>
<keyword evidence="12" id="KW-1185">Reference proteome</keyword>
<dbReference type="InterPro" id="IPR054734">
    <property type="entry name" value="PqqF-like_C_4"/>
</dbReference>
<evidence type="ECO:0000256" key="2">
    <source>
        <dbReference type="ARBA" id="ARBA00022670"/>
    </source>
</evidence>
<dbReference type="InterPro" id="IPR032632">
    <property type="entry name" value="Peptidase_M16_M"/>
</dbReference>
<dbReference type="FunFam" id="3.30.830.10:FF:000005">
    <property type="entry name" value="nardilysin isoform X1"/>
    <property type="match status" value="1"/>
</dbReference>
<dbReference type="GO" id="GO:0005829">
    <property type="term" value="C:cytosol"/>
    <property type="evidence" value="ECO:0007669"/>
    <property type="project" value="TreeGrafter"/>
</dbReference>
<feature type="domain" description="Coenzyme PQQ synthesis protein F-like C-terminal lobe" evidence="10">
    <location>
        <begin position="797"/>
        <end position="894"/>
    </location>
</feature>
<dbReference type="FunFam" id="3.30.830.10:FF:000003">
    <property type="entry name" value="Insulin-degrading enzyme"/>
    <property type="match status" value="1"/>
</dbReference>
<dbReference type="GO" id="GO:0051603">
    <property type="term" value="P:proteolysis involved in protein catabolic process"/>
    <property type="evidence" value="ECO:0007669"/>
    <property type="project" value="TreeGrafter"/>
</dbReference>
<feature type="domain" description="Peptidase M16 N-terminal" evidence="7">
    <location>
        <begin position="45"/>
        <end position="191"/>
    </location>
</feature>
<evidence type="ECO:0000256" key="3">
    <source>
        <dbReference type="ARBA" id="ARBA00022723"/>
    </source>
</evidence>
<evidence type="ECO:0000256" key="1">
    <source>
        <dbReference type="ARBA" id="ARBA00007261"/>
    </source>
</evidence>
<dbReference type="GO" id="GO:0004222">
    <property type="term" value="F:metalloendopeptidase activity"/>
    <property type="evidence" value="ECO:0007669"/>
    <property type="project" value="TreeGrafter"/>
</dbReference>
<dbReference type="FunFam" id="3.30.830.10:FF:000004">
    <property type="entry name" value="Putative insulin-degrading enzyme"/>
    <property type="match status" value="1"/>
</dbReference>
<evidence type="ECO:0000259" key="7">
    <source>
        <dbReference type="Pfam" id="PF00675"/>
    </source>
</evidence>
<reference evidence="11" key="1">
    <citation type="journal article" date="2020" name="Stud. Mycol.">
        <title>101 Dothideomycetes genomes: a test case for predicting lifestyles and emergence of pathogens.</title>
        <authorList>
            <person name="Haridas S."/>
            <person name="Albert R."/>
            <person name="Binder M."/>
            <person name="Bloem J."/>
            <person name="Labutti K."/>
            <person name="Salamov A."/>
            <person name="Andreopoulos B."/>
            <person name="Baker S."/>
            <person name="Barry K."/>
            <person name="Bills G."/>
            <person name="Bluhm B."/>
            <person name="Cannon C."/>
            <person name="Castanera R."/>
            <person name="Culley D."/>
            <person name="Daum C."/>
            <person name="Ezra D."/>
            <person name="Gonzalez J."/>
            <person name="Henrissat B."/>
            <person name="Kuo A."/>
            <person name="Liang C."/>
            <person name="Lipzen A."/>
            <person name="Lutzoni F."/>
            <person name="Magnuson J."/>
            <person name="Mondo S."/>
            <person name="Nolan M."/>
            <person name="Ohm R."/>
            <person name="Pangilinan J."/>
            <person name="Park H.-J."/>
            <person name="Ramirez L."/>
            <person name="Alfaro M."/>
            <person name="Sun H."/>
            <person name="Tritt A."/>
            <person name="Yoshinaga Y."/>
            <person name="Zwiers L.-H."/>
            <person name="Turgeon B."/>
            <person name="Goodwin S."/>
            <person name="Spatafora J."/>
            <person name="Crous P."/>
            <person name="Grigoriev I."/>
        </authorList>
    </citation>
    <scope>NUCLEOTIDE SEQUENCE</scope>
    <source>
        <strain evidence="11">CBS 133067</strain>
    </source>
</reference>
<dbReference type="OrthoDB" id="952271at2759"/>
<proteinExistence type="inferred from homology"/>
<dbReference type="GO" id="GO:0005739">
    <property type="term" value="C:mitochondrion"/>
    <property type="evidence" value="ECO:0007669"/>
    <property type="project" value="TreeGrafter"/>
</dbReference>
<evidence type="ECO:0000313" key="11">
    <source>
        <dbReference type="EMBL" id="KAF2095880.1"/>
    </source>
</evidence>
<evidence type="ECO:0000313" key="12">
    <source>
        <dbReference type="Proteomes" id="UP000799772"/>
    </source>
</evidence>
<dbReference type="GO" id="GO:0043171">
    <property type="term" value="P:peptide catabolic process"/>
    <property type="evidence" value="ECO:0007669"/>
    <property type="project" value="TreeGrafter"/>
</dbReference>
<evidence type="ECO:0000256" key="4">
    <source>
        <dbReference type="ARBA" id="ARBA00022801"/>
    </source>
</evidence>
<accession>A0A9P4IAV6</accession>
<dbReference type="PANTHER" id="PTHR43690:SF18">
    <property type="entry name" value="INSULIN-DEGRADING ENZYME-RELATED"/>
    <property type="match status" value="1"/>
</dbReference>
<dbReference type="Pfam" id="PF05193">
    <property type="entry name" value="Peptidase_M16_C"/>
    <property type="match status" value="1"/>
</dbReference>
<dbReference type="EMBL" id="ML978130">
    <property type="protein sequence ID" value="KAF2095880.1"/>
    <property type="molecule type" value="Genomic_DNA"/>
</dbReference>
<dbReference type="PANTHER" id="PTHR43690">
    <property type="entry name" value="NARDILYSIN"/>
    <property type="match status" value="1"/>
</dbReference>
<gene>
    <name evidence="11" type="ORF">NA57DRAFT_43829</name>
</gene>
<dbReference type="AlphaFoldDB" id="A0A9P4IAV6"/>
<evidence type="ECO:0000259" key="8">
    <source>
        <dbReference type="Pfam" id="PF05193"/>
    </source>
</evidence>
<dbReference type="Gene3D" id="3.30.830.10">
    <property type="entry name" value="Metalloenzyme, LuxS/M16 peptidase-like"/>
    <property type="match status" value="4"/>
</dbReference>
<keyword evidence="2" id="KW-0645">Protease</keyword>
<dbReference type="Pfam" id="PF00675">
    <property type="entry name" value="Peptidase_M16"/>
    <property type="match status" value="1"/>
</dbReference>
<evidence type="ECO:0000256" key="6">
    <source>
        <dbReference type="ARBA" id="ARBA00023049"/>
    </source>
</evidence>
<feature type="domain" description="Peptidase M16 middle/third" evidence="9">
    <location>
        <begin position="402"/>
        <end position="690"/>
    </location>
</feature>
<evidence type="ECO:0000259" key="9">
    <source>
        <dbReference type="Pfam" id="PF16187"/>
    </source>
</evidence>
<evidence type="ECO:0000256" key="5">
    <source>
        <dbReference type="ARBA" id="ARBA00022833"/>
    </source>
</evidence>
<dbReference type="Pfam" id="PF22456">
    <property type="entry name" value="PqqF-like_C_4"/>
    <property type="match status" value="1"/>
</dbReference>
<keyword evidence="6" id="KW-0482">Metalloprotease</keyword>
<dbReference type="Proteomes" id="UP000799772">
    <property type="component" value="Unassembled WGS sequence"/>
</dbReference>
<feature type="domain" description="Peptidase M16 C-terminal" evidence="8">
    <location>
        <begin position="217"/>
        <end position="396"/>
    </location>
</feature>
<dbReference type="InterPro" id="IPR011249">
    <property type="entry name" value="Metalloenz_LuxS/M16"/>
</dbReference>
<keyword evidence="5" id="KW-0862">Zinc</keyword>
<keyword evidence="4" id="KW-0378">Hydrolase</keyword>
<sequence length="1120" mass="127844">MVDIPISNDAPGGVGAELLADHMERPALDTRKYRVVKLPNQLEALLIHDEDTDKASASLDVNVGSFSDKDDMPGIAHAVEHLLFMGTEKYPKENAYNQYLTAHSGSSNAFTASTETVYYFEVAASNTPNNKKTEAPLYGALDRFAQFFVAPLFLEETLDRELKAVDSENKKNLQNDTWRLHQLNKTLSNPKHPYHHFSTGSYKTLHDEPLKRGVKIRDEFIHFYDTHYSANRMKLVVLGRESLDELQNWVEELFSEVKNKDLPRNRWDDISPYTDNELGTMVFAKPVYEMRLLDLYFPYPDEELLYESQPSRYIGHLLGHEGPGSILAYTKAKGWANALGAGPVNPCPGSAFFSVSIRLTEEGLKHYQEILKVLFQYISLLREQPPQAWVFEEMKTMAQVNFRFRQKTPASKTTNGLSQIMQKPYPRDWLLSGPSLLRKFDPDAITKGLSYLRPDNFRITIVSQDYPGDWDQKEKWYGTQYKVDQIPSDTLKSLQEAYASTPASRPAELHLPEKNDFIPSRLEVEKKDVDEPLVAPKLIRNDDSVRTWWKKDDQFWVPKAFLHITLRTPIPHITPRCAVIAQMYGELVQDELNEYSYAAEIAGLEYSLSTRSVGIDLSIAGYNDKMHVLLDKVLLCMRDLNVREDRFNINKERLQRNYRNWEFQQPYQQVNSFTRWLNSERGWTNEEYAAELPHVTADDVRTFKPQMLQQCHIELLAHGNLYKEDALNFTKLVERTLRPRTLPPSQWPVRRSLIFPPGCNYVYERTLRDPANINHCIEYTLYIGQTTDRALCARLLLFSQCTDEPAFNVLRTNEQLGYVVFSGTSVNNTWMGYRILVQSEKNPEFLEQRIDAFLEGFGKTLVEMTEAQFEKLKISLITRRLEKLKNLGQEMVRFAGHIISERYDFEQVDHDVANLQPLTLADIRAFYDHYIAPTSPHRSKLSVHLLAQSSPAAIAETMSDEEQSAKLFDAMSKFVTAHGITPNLEKLASRFNDVDVKHGDKPAIVAAVRSYLSQDERVVEPKLTEIVTQGEALLSTVLPSLGIEPAPTEAEKAAMQDAEKKMVHGDAKEADERGHVPVQGNGTVPVKIVDVHAWKAERTVAPGARAVKDLSEFEEGAAKL</sequence>
<protein>
    <submittedName>
        <fullName evidence="11">A-pheromone processing metallopeptidase Ste23</fullName>
    </submittedName>
</protein>
<keyword evidence="3" id="KW-0479">Metal-binding</keyword>
<evidence type="ECO:0000259" key="10">
    <source>
        <dbReference type="Pfam" id="PF22456"/>
    </source>
</evidence>
<organism evidence="11 12">
    <name type="scientific">Rhizodiscina lignyota</name>
    <dbReference type="NCBI Taxonomy" id="1504668"/>
    <lineage>
        <taxon>Eukaryota</taxon>
        <taxon>Fungi</taxon>
        <taxon>Dikarya</taxon>
        <taxon>Ascomycota</taxon>
        <taxon>Pezizomycotina</taxon>
        <taxon>Dothideomycetes</taxon>
        <taxon>Pleosporomycetidae</taxon>
        <taxon>Aulographales</taxon>
        <taxon>Rhizodiscinaceae</taxon>
        <taxon>Rhizodiscina</taxon>
    </lineage>
</organism>
<name>A0A9P4IAV6_9PEZI</name>
<dbReference type="SUPFAM" id="SSF63411">
    <property type="entry name" value="LuxS/MPP-like metallohydrolase"/>
    <property type="match status" value="4"/>
</dbReference>
<dbReference type="InterPro" id="IPR007863">
    <property type="entry name" value="Peptidase_M16_C"/>
</dbReference>
<dbReference type="InterPro" id="IPR050626">
    <property type="entry name" value="Peptidase_M16"/>
</dbReference>